<evidence type="ECO:0000313" key="1">
    <source>
        <dbReference type="EMBL" id="CAB0035622.1"/>
    </source>
</evidence>
<accession>A0A6H5IDX9</accession>
<sequence length="55" mass="6339">MMCTSSCAYVIHASDISPRRRDHKGLWESACSKSHGQSSRWTVWSSRKARRRTSI</sequence>
<keyword evidence="2" id="KW-1185">Reference proteome</keyword>
<name>A0A6H5IDX9_9HYME</name>
<protein>
    <submittedName>
        <fullName evidence="1">Uncharacterized protein</fullName>
    </submittedName>
</protein>
<dbReference type="EMBL" id="CADCXV010000794">
    <property type="protein sequence ID" value="CAB0035622.1"/>
    <property type="molecule type" value="Genomic_DNA"/>
</dbReference>
<proteinExistence type="predicted"/>
<gene>
    <name evidence="1" type="ORF">TBRA_LOCUS7513</name>
</gene>
<dbReference type="Proteomes" id="UP000479190">
    <property type="component" value="Unassembled WGS sequence"/>
</dbReference>
<evidence type="ECO:0000313" key="2">
    <source>
        <dbReference type="Proteomes" id="UP000479190"/>
    </source>
</evidence>
<reference evidence="1 2" key="1">
    <citation type="submission" date="2020-02" db="EMBL/GenBank/DDBJ databases">
        <authorList>
            <person name="Ferguson B K."/>
        </authorList>
    </citation>
    <scope>NUCLEOTIDE SEQUENCE [LARGE SCALE GENOMIC DNA]</scope>
</reference>
<organism evidence="1 2">
    <name type="scientific">Trichogramma brassicae</name>
    <dbReference type="NCBI Taxonomy" id="86971"/>
    <lineage>
        <taxon>Eukaryota</taxon>
        <taxon>Metazoa</taxon>
        <taxon>Ecdysozoa</taxon>
        <taxon>Arthropoda</taxon>
        <taxon>Hexapoda</taxon>
        <taxon>Insecta</taxon>
        <taxon>Pterygota</taxon>
        <taxon>Neoptera</taxon>
        <taxon>Endopterygota</taxon>
        <taxon>Hymenoptera</taxon>
        <taxon>Apocrita</taxon>
        <taxon>Proctotrupomorpha</taxon>
        <taxon>Chalcidoidea</taxon>
        <taxon>Trichogrammatidae</taxon>
        <taxon>Trichogramma</taxon>
    </lineage>
</organism>
<dbReference type="AlphaFoldDB" id="A0A6H5IDX9"/>